<reference evidence="1 2" key="1">
    <citation type="submission" date="2013-10" db="EMBL/GenBank/DDBJ databases">
        <authorList>
            <consortium name="International Citrus Genome Consortium"/>
            <person name="Jenkins J."/>
            <person name="Schmutz J."/>
            <person name="Prochnik S."/>
            <person name="Rokhsar D."/>
            <person name="Gmitter F."/>
            <person name="Ollitrault P."/>
            <person name="Machado M."/>
            <person name="Talon M."/>
            <person name="Wincker P."/>
            <person name="Jaillon O."/>
            <person name="Morgante M."/>
        </authorList>
    </citation>
    <scope>NUCLEOTIDE SEQUENCE</scope>
    <source>
        <strain evidence="2">cv. Clemenules</strain>
    </source>
</reference>
<sequence>MDYTSKQTDL</sequence>
<proteinExistence type="predicted"/>
<protein>
    <submittedName>
        <fullName evidence="1">Uncharacterized protein</fullName>
    </submittedName>
</protein>
<evidence type="ECO:0000313" key="2">
    <source>
        <dbReference type="Proteomes" id="UP000030687"/>
    </source>
</evidence>
<name>V4TAE5_CITCL</name>
<evidence type="ECO:0000313" key="1">
    <source>
        <dbReference type="EMBL" id="ESR48520.1"/>
    </source>
</evidence>
<accession>V4TAE5</accession>
<keyword evidence="2" id="KW-1185">Reference proteome</keyword>
<feature type="non-terminal residue" evidence="1">
    <location>
        <position position="10"/>
    </location>
</feature>
<dbReference type="KEGG" id="cic:CICLE_v100013482m"/>
<gene>
    <name evidence="1" type="ORF">CICLE_v100013482mg</name>
</gene>
<dbReference type="Proteomes" id="UP000030687">
    <property type="component" value="Unassembled WGS sequence"/>
</dbReference>
<dbReference type="EMBL" id="KI536799">
    <property type="protein sequence ID" value="ESR48520.1"/>
    <property type="molecule type" value="Genomic_DNA"/>
</dbReference>
<organism evidence="1 2">
    <name type="scientific">Citrus clementina</name>
    <name type="common">Clementine</name>
    <name type="synonym">Citrus deliciosa x Citrus sinensis</name>
    <dbReference type="NCBI Taxonomy" id="85681"/>
    <lineage>
        <taxon>Eukaryota</taxon>
        <taxon>Viridiplantae</taxon>
        <taxon>Streptophyta</taxon>
        <taxon>Embryophyta</taxon>
        <taxon>Tracheophyta</taxon>
        <taxon>Spermatophyta</taxon>
        <taxon>Magnoliopsida</taxon>
        <taxon>eudicotyledons</taxon>
        <taxon>Gunneridae</taxon>
        <taxon>Pentapetalae</taxon>
        <taxon>rosids</taxon>
        <taxon>malvids</taxon>
        <taxon>Sapindales</taxon>
        <taxon>Rutaceae</taxon>
        <taxon>Aurantioideae</taxon>
        <taxon>Citrus</taxon>
    </lineage>
</organism>
<dbReference type="InParanoid" id="V4TAE5"/>